<dbReference type="SMART" id="SM00198">
    <property type="entry name" value="SCP"/>
    <property type="match status" value="1"/>
</dbReference>
<keyword evidence="2" id="KW-0964">Secreted</keyword>
<organism evidence="4 5">
    <name type="scientific">Spodoptera litura</name>
    <name type="common">Asian cotton leafworm</name>
    <dbReference type="NCBI Taxonomy" id="69820"/>
    <lineage>
        <taxon>Eukaryota</taxon>
        <taxon>Metazoa</taxon>
        <taxon>Ecdysozoa</taxon>
        <taxon>Arthropoda</taxon>
        <taxon>Hexapoda</taxon>
        <taxon>Insecta</taxon>
        <taxon>Pterygota</taxon>
        <taxon>Neoptera</taxon>
        <taxon>Endopterygota</taxon>
        <taxon>Lepidoptera</taxon>
        <taxon>Glossata</taxon>
        <taxon>Ditrysia</taxon>
        <taxon>Noctuoidea</taxon>
        <taxon>Noctuidae</taxon>
        <taxon>Amphipyrinae</taxon>
        <taxon>Spodoptera</taxon>
    </lineage>
</organism>
<dbReference type="KEGG" id="sliu:111355670"/>
<proteinExistence type="predicted"/>
<dbReference type="InterPro" id="IPR002413">
    <property type="entry name" value="V5_allergen-like"/>
</dbReference>
<gene>
    <name evidence="5" type="primary">LOC111355670</name>
</gene>
<dbReference type="InterPro" id="IPR035940">
    <property type="entry name" value="CAP_sf"/>
</dbReference>
<evidence type="ECO:0000259" key="3">
    <source>
        <dbReference type="SMART" id="SM00198"/>
    </source>
</evidence>
<dbReference type="SUPFAM" id="SSF55797">
    <property type="entry name" value="PR-1-like"/>
    <property type="match status" value="1"/>
</dbReference>
<dbReference type="Gene3D" id="3.40.33.10">
    <property type="entry name" value="CAP"/>
    <property type="match status" value="1"/>
</dbReference>
<evidence type="ECO:0000313" key="4">
    <source>
        <dbReference type="Proteomes" id="UP000301870"/>
    </source>
</evidence>
<dbReference type="Proteomes" id="UP000301870">
    <property type="component" value="Chromosome 21"/>
</dbReference>
<name>A0A9J7ITR0_SPOLT</name>
<dbReference type="GO" id="GO:0005576">
    <property type="term" value="C:extracellular region"/>
    <property type="evidence" value="ECO:0007669"/>
    <property type="project" value="UniProtKB-SubCell"/>
</dbReference>
<dbReference type="RefSeq" id="XP_022825464.1">
    <property type="nucleotide sequence ID" value="XM_022969696.1"/>
</dbReference>
<dbReference type="Pfam" id="PF00188">
    <property type="entry name" value="CAP"/>
    <property type="match status" value="1"/>
</dbReference>
<evidence type="ECO:0000256" key="1">
    <source>
        <dbReference type="ARBA" id="ARBA00004613"/>
    </source>
</evidence>
<keyword evidence="4" id="KW-1185">Reference proteome</keyword>
<dbReference type="PRINTS" id="PR00837">
    <property type="entry name" value="V5TPXLIKE"/>
</dbReference>
<dbReference type="OrthoDB" id="737510at2759"/>
<feature type="domain" description="SCP" evidence="3">
    <location>
        <begin position="77"/>
        <end position="240"/>
    </location>
</feature>
<dbReference type="InterPro" id="IPR001283">
    <property type="entry name" value="CRISP-related"/>
</dbReference>
<protein>
    <submittedName>
        <fullName evidence="5">Venom allergen 3-like</fullName>
    </submittedName>
</protein>
<dbReference type="AlphaFoldDB" id="A0A9J7ITR0"/>
<reference evidence="5" key="1">
    <citation type="submission" date="2025-08" db="UniProtKB">
        <authorList>
            <consortium name="RefSeq"/>
        </authorList>
    </citation>
    <scope>IDENTIFICATION</scope>
    <source>
        <strain evidence="5">Ishihara</strain>
        <tissue evidence="5">Whole body</tissue>
    </source>
</reference>
<evidence type="ECO:0000313" key="5">
    <source>
        <dbReference type="RefSeq" id="XP_022825464.1"/>
    </source>
</evidence>
<dbReference type="GeneID" id="111355670"/>
<accession>A0A9J7ITR0</accession>
<evidence type="ECO:0000256" key="2">
    <source>
        <dbReference type="ARBA" id="ARBA00022525"/>
    </source>
</evidence>
<comment type="subcellular location">
    <subcellularLocation>
        <location evidence="1">Secreted</location>
    </subcellularLocation>
</comment>
<dbReference type="PANTHER" id="PTHR10334">
    <property type="entry name" value="CYSTEINE-RICH SECRETORY PROTEIN-RELATED"/>
    <property type="match status" value="1"/>
</dbReference>
<dbReference type="PRINTS" id="PR00838">
    <property type="entry name" value="V5ALLERGEN"/>
</dbReference>
<dbReference type="InterPro" id="IPR014044">
    <property type="entry name" value="CAP_dom"/>
</dbReference>
<sequence length="349" mass="39887">MTQSVRNKVKCGKLIYYNEMFGILVVLFCILALAATRSVNYCGASMCGGRNTHTFCRYPKGPSSECVQYKDARLRTHEKTRIVARLNSRRNEAASGALLGFPPAGNMLKMQWVEELAREAQRWADQCRPPRPIEEHDACRDLYSLTVGQCVSSVVGDTPVRVEQMVDIWYIQSTFYNNSITSYVPPGNGSKYYGDFAQILWAKSNMVGCGRSRFKTLWQGELRSVERLVCNVAPLGPKPKHRLWISAVPAFFCPYGSSQSLTWHHLCEYSETISDLQDTLKRNERALSRKRGKRRRVRHRIRRFRRHKNSRKHAESQSTEAIDLDTFLNNYSSKNSVTASLMIILALCL</sequence>
<dbReference type="CDD" id="cd05380">
    <property type="entry name" value="CAP_euk"/>
    <property type="match status" value="1"/>
</dbReference>